<dbReference type="Pfam" id="PF01584">
    <property type="entry name" value="CheW"/>
    <property type="match status" value="1"/>
</dbReference>
<evidence type="ECO:0000313" key="3">
    <source>
        <dbReference type="Proteomes" id="UP000054926"/>
    </source>
</evidence>
<accession>A0A0W0ZD11</accession>
<comment type="caution">
    <text evidence="2">The sequence shown here is derived from an EMBL/GenBank/DDBJ whole genome shotgun (WGS) entry which is preliminary data.</text>
</comment>
<dbReference type="GO" id="GO:0007165">
    <property type="term" value="P:signal transduction"/>
    <property type="evidence" value="ECO:0007669"/>
    <property type="project" value="InterPro"/>
</dbReference>
<dbReference type="PATRIC" id="fig|947033.5.peg.3365"/>
<feature type="domain" description="CheW-like" evidence="1">
    <location>
        <begin position="16"/>
        <end position="156"/>
    </location>
</feature>
<evidence type="ECO:0000313" key="2">
    <source>
        <dbReference type="EMBL" id="KTD66959.1"/>
    </source>
</evidence>
<dbReference type="OrthoDB" id="9790406at2"/>
<sequence length="165" mass="18436">MPNRSSLSLKIKEQQLVQLIVFRTGNEEFCIPIHDAQEIIKVVPITPIPDSPYFMRGLINVRGDVVAIIDIKTLFFLPAADNDNPKHIIITKQKSGIFGLMVDEVVEVLRVSGADINQNPSSLINIHEKYVNGVVIDENRLIILLDLASILAQEELIKLSAVERT</sequence>
<gene>
    <name evidence="2" type="primary">cheW</name>
    <name evidence="2" type="ORF">Lste_3165</name>
</gene>
<dbReference type="RefSeq" id="WP_058511992.1">
    <property type="nucleotide sequence ID" value="NZ_LNYY01000021.1"/>
</dbReference>
<dbReference type="InterPro" id="IPR039315">
    <property type="entry name" value="CheW"/>
</dbReference>
<dbReference type="EMBL" id="LNYY01000021">
    <property type="protein sequence ID" value="KTD66959.1"/>
    <property type="molecule type" value="Genomic_DNA"/>
</dbReference>
<reference evidence="2 3" key="1">
    <citation type="submission" date="2015-11" db="EMBL/GenBank/DDBJ databases">
        <title>Genomic analysis of 38 Legionella species identifies large and diverse effector repertoires.</title>
        <authorList>
            <person name="Burstein D."/>
            <person name="Amaro F."/>
            <person name="Zusman T."/>
            <person name="Lifshitz Z."/>
            <person name="Cohen O."/>
            <person name="Gilbert J.A."/>
            <person name="Pupko T."/>
            <person name="Shuman H.A."/>
            <person name="Segal G."/>
        </authorList>
    </citation>
    <scope>NUCLEOTIDE SEQUENCE [LARGE SCALE GENOMIC DNA]</scope>
    <source>
        <strain evidence="2 3">IMVS3376</strain>
    </source>
</reference>
<evidence type="ECO:0000259" key="1">
    <source>
        <dbReference type="PROSITE" id="PS50851"/>
    </source>
</evidence>
<proteinExistence type="predicted"/>
<dbReference type="AlphaFoldDB" id="A0A0W0ZD11"/>
<dbReference type="InterPro" id="IPR002545">
    <property type="entry name" value="CheW-lke_dom"/>
</dbReference>
<name>A0A0W0ZD11_9GAMM</name>
<dbReference type="Gene3D" id="2.40.50.180">
    <property type="entry name" value="CheA-289, Domain 4"/>
    <property type="match status" value="1"/>
</dbReference>
<dbReference type="SMART" id="SM00260">
    <property type="entry name" value="CheW"/>
    <property type="match status" value="1"/>
</dbReference>
<dbReference type="SUPFAM" id="SSF50341">
    <property type="entry name" value="CheW-like"/>
    <property type="match status" value="1"/>
</dbReference>
<protein>
    <submittedName>
        <fullName evidence="2">Chemotaxis protein CheW</fullName>
    </submittedName>
</protein>
<dbReference type="InterPro" id="IPR036061">
    <property type="entry name" value="CheW-like_dom_sf"/>
</dbReference>
<dbReference type="PROSITE" id="PS50851">
    <property type="entry name" value="CHEW"/>
    <property type="match status" value="1"/>
</dbReference>
<dbReference type="Proteomes" id="UP000054926">
    <property type="component" value="Unassembled WGS sequence"/>
</dbReference>
<dbReference type="STRING" id="947033.Lste_3165"/>
<dbReference type="Gene3D" id="2.30.30.40">
    <property type="entry name" value="SH3 Domains"/>
    <property type="match status" value="1"/>
</dbReference>
<organism evidence="2 3">
    <name type="scientific">Legionella steelei</name>
    <dbReference type="NCBI Taxonomy" id="947033"/>
    <lineage>
        <taxon>Bacteria</taxon>
        <taxon>Pseudomonadati</taxon>
        <taxon>Pseudomonadota</taxon>
        <taxon>Gammaproteobacteria</taxon>
        <taxon>Legionellales</taxon>
        <taxon>Legionellaceae</taxon>
        <taxon>Legionella</taxon>
    </lineage>
</organism>
<keyword evidence="3" id="KW-1185">Reference proteome</keyword>
<dbReference type="PANTHER" id="PTHR22617">
    <property type="entry name" value="CHEMOTAXIS SENSOR HISTIDINE KINASE-RELATED"/>
    <property type="match status" value="1"/>
</dbReference>
<dbReference type="PANTHER" id="PTHR22617:SF23">
    <property type="entry name" value="CHEMOTAXIS PROTEIN CHEW"/>
    <property type="match status" value="1"/>
</dbReference>
<dbReference type="GO" id="GO:0006935">
    <property type="term" value="P:chemotaxis"/>
    <property type="evidence" value="ECO:0007669"/>
    <property type="project" value="InterPro"/>
</dbReference>
<dbReference type="GO" id="GO:0005829">
    <property type="term" value="C:cytosol"/>
    <property type="evidence" value="ECO:0007669"/>
    <property type="project" value="TreeGrafter"/>
</dbReference>